<dbReference type="PANTHER" id="PTHR12821:SF0">
    <property type="entry name" value="BYSTIN"/>
    <property type="match status" value="1"/>
</dbReference>
<dbReference type="SUPFAM" id="SSF48371">
    <property type="entry name" value="ARM repeat"/>
    <property type="match status" value="1"/>
</dbReference>
<dbReference type="Pfam" id="PF05291">
    <property type="entry name" value="Bystin"/>
    <property type="match status" value="1"/>
</dbReference>
<comment type="similarity">
    <text evidence="1">Belongs to the bystin family.</text>
</comment>
<dbReference type="GO" id="GO:0005730">
    <property type="term" value="C:nucleolus"/>
    <property type="evidence" value="ECO:0007669"/>
    <property type="project" value="TreeGrafter"/>
</dbReference>
<protein>
    <submittedName>
        <fullName evidence="3">Bystin</fullName>
    </submittedName>
</protein>
<evidence type="ECO:0000256" key="2">
    <source>
        <dbReference type="SAM" id="MobiDB-lite"/>
    </source>
</evidence>
<evidence type="ECO:0000313" key="3">
    <source>
        <dbReference type="EMBL" id="MDE51094.1"/>
    </source>
</evidence>
<dbReference type="EMBL" id="GGYP01006323">
    <property type="protein sequence ID" value="MDE51094.1"/>
    <property type="molecule type" value="Transcribed_RNA"/>
</dbReference>
<dbReference type="GO" id="GO:0030688">
    <property type="term" value="C:preribosome, small subunit precursor"/>
    <property type="evidence" value="ECO:0007669"/>
    <property type="project" value="TreeGrafter"/>
</dbReference>
<name>A0A6G1SKP6_9ACAR</name>
<proteinExistence type="inferred from homology"/>
<dbReference type="GO" id="GO:0030515">
    <property type="term" value="F:snoRNA binding"/>
    <property type="evidence" value="ECO:0007669"/>
    <property type="project" value="TreeGrafter"/>
</dbReference>
<dbReference type="PANTHER" id="PTHR12821">
    <property type="entry name" value="BYSTIN"/>
    <property type="match status" value="1"/>
</dbReference>
<dbReference type="AlphaFoldDB" id="A0A6G1SKP6"/>
<reference evidence="3" key="1">
    <citation type="submission" date="2018-10" db="EMBL/GenBank/DDBJ databases">
        <title>Transcriptome assembly of Aceria tosichella (Wheat curl mite) Type 2.</title>
        <authorList>
            <person name="Scully E.D."/>
            <person name="Geib S.M."/>
            <person name="Palmer N.A."/>
            <person name="Gupta A.K."/>
            <person name="Sarath G."/>
            <person name="Tatineni S."/>
        </authorList>
    </citation>
    <scope>NUCLEOTIDE SEQUENCE</scope>
    <source>
        <strain evidence="3">LincolnNE</strain>
    </source>
</reference>
<gene>
    <name evidence="3" type="primary">BYSL</name>
    <name evidence="3" type="ORF">g.14465</name>
</gene>
<sequence>MAHNSNLAPILKAIALKKQELESELAPGGQLDGFDGLTSDQKFVKNLDPQVCDLYRGVAKVMARFRSGQPPKAFKIIPNLANWEQILELTEPNNWTAASVYEATKLFASNLKNDMAQKFYNIILLPRLRDDINEYKKLNFHMYNALKRSLYKPAAFYKGIILPLCEDSAEASLREAVIISSIIKRTHVPLMHSAAALLKIAEMPHSPVRCVFMMDLISKNYALPFRVLDALVDHFNRYTYDESFEPNVQWHQTLLKFCQLYARDISSEQKEALLELIKHHTHPQISPEIRKVLQKTKPRDVELSQQERMELVDEAADNEENDVDDDDDEDFDDVDDDDDDDVDDKDEDDSGEMIE</sequence>
<feature type="region of interest" description="Disordered" evidence="2">
    <location>
        <begin position="295"/>
        <end position="355"/>
    </location>
</feature>
<accession>A0A6G1SKP6</accession>
<evidence type="ECO:0000256" key="1">
    <source>
        <dbReference type="ARBA" id="ARBA00007114"/>
    </source>
</evidence>
<dbReference type="InterPro" id="IPR007955">
    <property type="entry name" value="Bystin"/>
</dbReference>
<dbReference type="InterPro" id="IPR016024">
    <property type="entry name" value="ARM-type_fold"/>
</dbReference>
<dbReference type="GO" id="GO:0005737">
    <property type="term" value="C:cytoplasm"/>
    <property type="evidence" value="ECO:0007669"/>
    <property type="project" value="TreeGrafter"/>
</dbReference>
<dbReference type="GO" id="GO:0006364">
    <property type="term" value="P:rRNA processing"/>
    <property type="evidence" value="ECO:0007669"/>
    <property type="project" value="TreeGrafter"/>
</dbReference>
<feature type="compositionally biased region" description="Basic and acidic residues" evidence="2">
    <location>
        <begin position="297"/>
        <end position="311"/>
    </location>
</feature>
<feature type="compositionally biased region" description="Acidic residues" evidence="2">
    <location>
        <begin position="312"/>
        <end position="355"/>
    </location>
</feature>
<organism evidence="3">
    <name type="scientific">Aceria tosichella</name>
    <name type="common">wheat curl mite</name>
    <dbReference type="NCBI Taxonomy" id="561515"/>
    <lineage>
        <taxon>Eukaryota</taxon>
        <taxon>Metazoa</taxon>
        <taxon>Ecdysozoa</taxon>
        <taxon>Arthropoda</taxon>
        <taxon>Chelicerata</taxon>
        <taxon>Arachnida</taxon>
        <taxon>Acari</taxon>
        <taxon>Acariformes</taxon>
        <taxon>Trombidiformes</taxon>
        <taxon>Prostigmata</taxon>
        <taxon>Eupodina</taxon>
        <taxon>Eriophyoidea</taxon>
        <taxon>Eriophyidae</taxon>
        <taxon>Eriophyinae</taxon>
        <taxon>Aceriini</taxon>
        <taxon>Aceria</taxon>
    </lineage>
</organism>